<proteinExistence type="predicted"/>
<dbReference type="EMBL" id="JADBEB010000001">
    <property type="protein sequence ID" value="MBE1485293.1"/>
    <property type="molecule type" value="Genomic_DNA"/>
</dbReference>
<sequence length="266" mass="27696">MRRDTRTARWARRMTGPMAALLGATVLLGGCGAVKEELAEVTAKQTLLESVPDGSEGPFRFSGKDVTGDVSGSVDPAAKALDLKTSIKDPEHGFSTHIAFRVVADEAWTKISFTETKGLTGLPKLPNKWLKLDPSKFTDADSMPTYEGADQGNAGPLVEAATTVNDDGAGKYSGTIDLTSGEAAKVLEAEQMTALGDAAKQVPFTAVVGDDKNLASLTLAVPAAGSAKAFSYVVNYKDYGSAPKVTAPTAAQAQKAPALAYELLNG</sequence>
<dbReference type="AlphaFoldDB" id="A0A927QXB4"/>
<dbReference type="Gene3D" id="2.50.20.20">
    <property type="match status" value="1"/>
</dbReference>
<dbReference type="Proteomes" id="UP000649753">
    <property type="component" value="Unassembled WGS sequence"/>
</dbReference>
<dbReference type="RefSeq" id="WP_192765506.1">
    <property type="nucleotide sequence ID" value="NZ_JADBEB010000001.1"/>
</dbReference>
<evidence type="ECO:0008006" key="3">
    <source>
        <dbReference type="Google" id="ProtNLM"/>
    </source>
</evidence>
<keyword evidence="2" id="KW-1185">Reference proteome</keyword>
<gene>
    <name evidence="1" type="ORF">H4W31_000931</name>
</gene>
<evidence type="ECO:0000313" key="1">
    <source>
        <dbReference type="EMBL" id="MBE1485293.1"/>
    </source>
</evidence>
<organism evidence="1 2">
    <name type="scientific">Plantactinospora soyae</name>
    <dbReference type="NCBI Taxonomy" id="1544732"/>
    <lineage>
        <taxon>Bacteria</taxon>
        <taxon>Bacillati</taxon>
        <taxon>Actinomycetota</taxon>
        <taxon>Actinomycetes</taxon>
        <taxon>Micromonosporales</taxon>
        <taxon>Micromonosporaceae</taxon>
        <taxon>Plantactinospora</taxon>
    </lineage>
</organism>
<accession>A0A927QXB4</accession>
<evidence type="ECO:0000313" key="2">
    <source>
        <dbReference type="Proteomes" id="UP000649753"/>
    </source>
</evidence>
<dbReference type="PROSITE" id="PS51257">
    <property type="entry name" value="PROKAR_LIPOPROTEIN"/>
    <property type="match status" value="1"/>
</dbReference>
<name>A0A927QXB4_9ACTN</name>
<comment type="caution">
    <text evidence="1">The sequence shown here is derived from an EMBL/GenBank/DDBJ whole genome shotgun (WGS) entry which is preliminary data.</text>
</comment>
<reference evidence="1" key="1">
    <citation type="submission" date="2020-10" db="EMBL/GenBank/DDBJ databases">
        <title>Sequencing the genomes of 1000 actinobacteria strains.</title>
        <authorList>
            <person name="Klenk H.-P."/>
        </authorList>
    </citation>
    <scope>NUCLEOTIDE SEQUENCE</scope>
    <source>
        <strain evidence="1">DSM 46832</strain>
    </source>
</reference>
<protein>
    <recommendedName>
        <fullName evidence="3">Lipoprotein</fullName>
    </recommendedName>
</protein>